<dbReference type="EMBL" id="CP055903">
    <property type="protein sequence ID" value="QKX63831.1"/>
    <property type="molecule type" value="Genomic_DNA"/>
</dbReference>
<evidence type="ECO:0000256" key="3">
    <source>
        <dbReference type="ARBA" id="ARBA00022723"/>
    </source>
</evidence>
<evidence type="ECO:0000313" key="13">
    <source>
        <dbReference type="EMBL" id="QKX63831.1"/>
    </source>
</evidence>
<feature type="transmembrane region" description="Helical" evidence="11">
    <location>
        <begin position="90"/>
        <end position="111"/>
    </location>
</feature>
<dbReference type="GO" id="GO:0006878">
    <property type="term" value="P:intracellular copper ion homeostasis"/>
    <property type="evidence" value="ECO:0007669"/>
    <property type="project" value="UniProtKB-UniRule"/>
</dbReference>
<accession>A0A7H8RDN0</accession>
<dbReference type="PANTHER" id="PTHR12151:SF5">
    <property type="entry name" value="AT19154P"/>
    <property type="match status" value="1"/>
</dbReference>
<dbReference type="GO" id="GO:0005507">
    <property type="term" value="F:copper ion binding"/>
    <property type="evidence" value="ECO:0007669"/>
    <property type="project" value="InterPro"/>
</dbReference>
<evidence type="ECO:0000256" key="7">
    <source>
        <dbReference type="ARBA" id="ARBA00023136"/>
    </source>
</evidence>
<dbReference type="RefSeq" id="XP_035350005.1">
    <property type="nucleotide sequence ID" value="XM_035494112.1"/>
</dbReference>
<proteinExistence type="inferred from homology"/>
<evidence type="ECO:0000256" key="2">
    <source>
        <dbReference type="ARBA" id="ARBA00010996"/>
    </source>
</evidence>
<dbReference type="GO" id="GO:0033617">
    <property type="term" value="P:mitochondrial respiratory chain complex IV assembly"/>
    <property type="evidence" value="ECO:0007669"/>
    <property type="project" value="TreeGrafter"/>
</dbReference>
<dbReference type="PIRSF" id="PIRSF037736">
    <property type="entry name" value="SCO1"/>
    <property type="match status" value="1"/>
</dbReference>
<dbReference type="GO" id="GO:0016531">
    <property type="term" value="F:copper chaperone activity"/>
    <property type="evidence" value="ECO:0007669"/>
    <property type="project" value="InterPro"/>
</dbReference>
<feature type="disulfide bond" description="Redox-active" evidence="10">
    <location>
        <begin position="166"/>
        <end position="170"/>
    </location>
</feature>
<keyword evidence="4 8" id="KW-0999">Mitochondrion inner membrane</keyword>
<dbReference type="GeneID" id="55998481"/>
<dbReference type="InterPro" id="IPR003782">
    <property type="entry name" value="SCO1/SenC"/>
</dbReference>
<dbReference type="AlphaFoldDB" id="A0A7H8RDN0"/>
<evidence type="ECO:0000256" key="11">
    <source>
        <dbReference type="SAM" id="Phobius"/>
    </source>
</evidence>
<keyword evidence="11" id="KW-1133">Transmembrane helix</keyword>
<feature type="binding site" evidence="9">
    <location>
        <position position="166"/>
    </location>
    <ligand>
        <name>Cu cation</name>
        <dbReference type="ChEBI" id="CHEBI:23378"/>
    </ligand>
</feature>
<evidence type="ECO:0000256" key="10">
    <source>
        <dbReference type="PIRSR" id="PIRSR603782-2"/>
    </source>
</evidence>
<sequence length="304" mass="33957">MASSVSSMAQCMATATRTSFRRQMCSPSVALRASPPGRFTTRSFSQFRTQQQQKINSLSSRCSFSTSTARSAAGKQTMGQLKSRQRNGPFSWKAALLFVATGAAMIIYFRVEKARLERKRVTEMSKGVGRPKVGGSFVLKDLEGKEFTAEDLKGKYSFVYFGFTHCPDICPDELDKMAAIIDNVKAASDGAEVMKPVFITCDPARDTPEVLKKYLAEFHPDIIGLTGTYQQVKQVCKAYRVYFSTPENVTAGEDYLVDHSIYFYLMDPEGDFVECVGRQDTPESATRLIMQHVNDWKREGKPLA</sequence>
<dbReference type="PROSITE" id="PS51352">
    <property type="entry name" value="THIOREDOXIN_2"/>
    <property type="match status" value="1"/>
</dbReference>
<protein>
    <recommendedName>
        <fullName evidence="12">Thioredoxin domain-containing protein</fullName>
    </recommendedName>
</protein>
<evidence type="ECO:0000256" key="6">
    <source>
        <dbReference type="ARBA" id="ARBA00023128"/>
    </source>
</evidence>
<comment type="similarity">
    <text evidence="2 8">Belongs to the SCO1/2 family.</text>
</comment>
<dbReference type="SUPFAM" id="SSF52833">
    <property type="entry name" value="Thioredoxin-like"/>
    <property type="match status" value="1"/>
</dbReference>
<evidence type="ECO:0000259" key="12">
    <source>
        <dbReference type="PROSITE" id="PS51352"/>
    </source>
</evidence>
<evidence type="ECO:0000256" key="1">
    <source>
        <dbReference type="ARBA" id="ARBA00004273"/>
    </source>
</evidence>
<dbReference type="PANTHER" id="PTHR12151">
    <property type="entry name" value="ELECTRON TRANSPORT PROTIN SCO1/SENC FAMILY MEMBER"/>
    <property type="match status" value="1"/>
</dbReference>
<evidence type="ECO:0000256" key="8">
    <source>
        <dbReference type="PIRNR" id="PIRNR037736"/>
    </source>
</evidence>
<keyword evidence="6 8" id="KW-0496">Mitochondrion</keyword>
<dbReference type="Pfam" id="PF02630">
    <property type="entry name" value="SCO1-SenC"/>
    <property type="match status" value="1"/>
</dbReference>
<keyword evidence="10" id="KW-1015">Disulfide bond</keyword>
<dbReference type="GO" id="GO:0005743">
    <property type="term" value="C:mitochondrial inner membrane"/>
    <property type="evidence" value="ECO:0007669"/>
    <property type="project" value="UniProtKB-SubCell"/>
</dbReference>
<feature type="binding site" evidence="9">
    <location>
        <position position="170"/>
    </location>
    <ligand>
        <name>Cu cation</name>
        <dbReference type="ChEBI" id="CHEBI:23378"/>
    </ligand>
</feature>
<dbReference type="InterPro" id="IPR036249">
    <property type="entry name" value="Thioredoxin-like_sf"/>
</dbReference>
<feature type="binding site" evidence="9">
    <location>
        <position position="259"/>
    </location>
    <ligand>
        <name>Cu cation</name>
        <dbReference type="ChEBI" id="CHEBI:23378"/>
    </ligand>
</feature>
<dbReference type="Gene3D" id="3.40.30.10">
    <property type="entry name" value="Glutaredoxin"/>
    <property type="match status" value="1"/>
</dbReference>
<comment type="subcellular location">
    <subcellularLocation>
        <location evidence="1 8">Mitochondrion inner membrane</location>
    </subcellularLocation>
</comment>
<evidence type="ECO:0000256" key="5">
    <source>
        <dbReference type="ARBA" id="ARBA00023008"/>
    </source>
</evidence>
<dbReference type="GO" id="GO:0045454">
    <property type="term" value="P:cell redox homeostasis"/>
    <property type="evidence" value="ECO:0007669"/>
    <property type="project" value="UniProtKB-ARBA"/>
</dbReference>
<name>A0A7H8RDN0_TALRU</name>
<dbReference type="Proteomes" id="UP000509510">
    <property type="component" value="Chromosome VI"/>
</dbReference>
<dbReference type="CDD" id="cd02968">
    <property type="entry name" value="SCO"/>
    <property type="match status" value="1"/>
</dbReference>
<dbReference type="KEGG" id="trg:TRUGW13939_11002"/>
<gene>
    <name evidence="13" type="ORF">TRUGW13939_11002</name>
</gene>
<organism evidence="13 14">
    <name type="scientific">Talaromyces rugulosus</name>
    <name type="common">Penicillium rugulosum</name>
    <dbReference type="NCBI Taxonomy" id="121627"/>
    <lineage>
        <taxon>Eukaryota</taxon>
        <taxon>Fungi</taxon>
        <taxon>Dikarya</taxon>
        <taxon>Ascomycota</taxon>
        <taxon>Pezizomycotina</taxon>
        <taxon>Eurotiomycetes</taxon>
        <taxon>Eurotiomycetidae</taxon>
        <taxon>Eurotiales</taxon>
        <taxon>Trichocomaceae</taxon>
        <taxon>Talaromyces</taxon>
        <taxon>Talaromyces sect. Islandici</taxon>
    </lineage>
</organism>
<feature type="domain" description="Thioredoxin" evidence="12">
    <location>
        <begin position="128"/>
        <end position="294"/>
    </location>
</feature>
<reference evidence="14" key="1">
    <citation type="submission" date="2020-06" db="EMBL/GenBank/DDBJ databases">
        <title>A chromosome-scale genome assembly of Talaromyces rugulosus W13939.</title>
        <authorList>
            <person name="Wang B."/>
            <person name="Guo L."/>
            <person name="Ye K."/>
            <person name="Wang L."/>
        </authorList>
    </citation>
    <scope>NUCLEOTIDE SEQUENCE [LARGE SCALE GENOMIC DNA]</scope>
    <source>
        <strain evidence="14">W13939</strain>
    </source>
</reference>
<keyword evidence="3 9" id="KW-0479">Metal-binding</keyword>
<keyword evidence="11" id="KW-0812">Transmembrane</keyword>
<evidence type="ECO:0000313" key="14">
    <source>
        <dbReference type="Proteomes" id="UP000509510"/>
    </source>
</evidence>
<keyword evidence="5 9" id="KW-0186">Copper</keyword>
<dbReference type="OrthoDB" id="270009at2759"/>
<dbReference type="FunFam" id="3.40.30.10:FF:000013">
    <property type="entry name" value="Blast:Protein SCO1 homolog, mitochondrial"/>
    <property type="match status" value="1"/>
</dbReference>
<dbReference type="InterPro" id="IPR017276">
    <property type="entry name" value="Synth_of_cyt-c-oxidase_Sco1/2"/>
</dbReference>
<evidence type="ECO:0000256" key="9">
    <source>
        <dbReference type="PIRSR" id="PIRSR037736-1"/>
    </source>
</evidence>
<keyword evidence="7 11" id="KW-0472">Membrane</keyword>
<keyword evidence="14" id="KW-1185">Reference proteome</keyword>
<dbReference type="InterPro" id="IPR013766">
    <property type="entry name" value="Thioredoxin_domain"/>
</dbReference>
<evidence type="ECO:0000256" key="4">
    <source>
        <dbReference type="ARBA" id="ARBA00022792"/>
    </source>
</evidence>